<proteinExistence type="predicted"/>
<dbReference type="Proteomes" id="UP000753961">
    <property type="component" value="Unassembled WGS sequence"/>
</dbReference>
<dbReference type="Gene3D" id="2.70.98.70">
    <property type="match status" value="1"/>
</dbReference>
<evidence type="ECO:0000259" key="2">
    <source>
        <dbReference type="Pfam" id="PF18675"/>
    </source>
</evidence>
<accession>A0A953HX39</accession>
<feature type="chain" id="PRO_5037338206" description="Heparinase II C-terminal domain-containing protein" evidence="1">
    <location>
        <begin position="26"/>
        <end position="921"/>
    </location>
</feature>
<dbReference type="RefSeq" id="WP_222578881.1">
    <property type="nucleotide sequence ID" value="NZ_JAHVHU010000004.1"/>
</dbReference>
<keyword evidence="4" id="KW-1185">Reference proteome</keyword>
<protein>
    <recommendedName>
        <fullName evidence="2">Heparinase II C-terminal domain-containing protein</fullName>
    </recommendedName>
</protein>
<dbReference type="AlphaFoldDB" id="A0A953HX39"/>
<keyword evidence="1" id="KW-0732">Signal</keyword>
<comment type="caution">
    <text evidence="3">The sequence shown here is derived from an EMBL/GenBank/DDBJ whole genome shotgun (WGS) entry which is preliminary data.</text>
</comment>
<evidence type="ECO:0000313" key="3">
    <source>
        <dbReference type="EMBL" id="MBY5957362.1"/>
    </source>
</evidence>
<evidence type="ECO:0000313" key="4">
    <source>
        <dbReference type="Proteomes" id="UP000753961"/>
    </source>
</evidence>
<evidence type="ECO:0000256" key="1">
    <source>
        <dbReference type="SAM" id="SignalP"/>
    </source>
</evidence>
<dbReference type="SUPFAM" id="SSF48230">
    <property type="entry name" value="Chondroitin AC/alginate lyase"/>
    <property type="match status" value="1"/>
</dbReference>
<gene>
    <name evidence="3" type="ORF">KUV50_04385</name>
</gene>
<dbReference type="Gene3D" id="2.60.40.2750">
    <property type="match status" value="1"/>
</dbReference>
<feature type="signal peptide" evidence="1">
    <location>
        <begin position="1"/>
        <end position="25"/>
    </location>
</feature>
<reference evidence="3" key="1">
    <citation type="submission" date="2021-06" db="EMBL/GenBank/DDBJ databases">
        <title>44 bacteria genomes isolated from Dapeng, Shenzhen.</title>
        <authorList>
            <person name="Zheng W."/>
            <person name="Yu S."/>
            <person name="Huang Y."/>
        </authorList>
    </citation>
    <scope>NUCLEOTIDE SEQUENCE</scope>
    <source>
        <strain evidence="3">DP5N28-2</strain>
    </source>
</reference>
<name>A0A953HX39_9BACT</name>
<organism evidence="3 4">
    <name type="scientific">Membranihabitans marinus</name>
    <dbReference type="NCBI Taxonomy" id="1227546"/>
    <lineage>
        <taxon>Bacteria</taxon>
        <taxon>Pseudomonadati</taxon>
        <taxon>Bacteroidota</taxon>
        <taxon>Saprospiria</taxon>
        <taxon>Saprospirales</taxon>
        <taxon>Saprospiraceae</taxon>
        <taxon>Membranihabitans</taxon>
    </lineage>
</organism>
<dbReference type="Gene3D" id="1.50.10.100">
    <property type="entry name" value="Chondroitin AC/alginate lyase"/>
    <property type="match status" value="1"/>
</dbReference>
<dbReference type="Pfam" id="PF18675">
    <property type="entry name" value="HepII_C"/>
    <property type="match status" value="1"/>
</dbReference>
<dbReference type="InterPro" id="IPR040925">
    <property type="entry name" value="HepII_C"/>
</dbReference>
<dbReference type="EMBL" id="JAHVHU010000004">
    <property type="protein sequence ID" value="MBY5957362.1"/>
    <property type="molecule type" value="Genomic_DNA"/>
</dbReference>
<sequence>MMNRDCKALTMILLLILFCGGSGQAQVSYDSFEAAGVYRMGADQAQINSRTTTIIADDRLTNKKGITLKNGVPAALDMEREEPDILFEFKAPVAGYYVMSTYAKTDEEGATLMEAATSKYESLFMKMEFDDQRATSRVIYVPWNRPRQTTGKFMLSGEAQVLKIWLPRGVRLDFVELKKYVAPAVPNEVEEYKPTVLPPKEHPRLWVNSQTLPLVKDRLESKEHSHIWKKVADEAKEPFEFEVDSTIEMSFDVELEKAAKLKAFYYLMEDDKMIGREAIDLMSSYLDVVSFGNILDITREMGRTIYTASLVYDWCYDLMTEDEKNEMVERLMRLSMDMECGWPPFKQSIVNGHGNEAQINRDLLAMSIAIYDEDPTPYQYTSYIILEQLVPMRAFEYQSPRHNQGVNYAAYRFAWEMHAAWLFYRMTGEPVFDNNIKGMGDYWHYMRRPDGQMLRDGDGFSAGKPGEFYYWNRPITMLMMYSYARDPVLKGEFQRQGGLPHNPVLYLLLNDPELMGNKSRESLPLTKDFGPVLGSMVARTGWDISMESDDVVAEVKGGGYHFGNHQHSDAGAIQVYYRGQQLGDLGIYKFYGTPYDYNFNKRSIAHSMMLAVDPDEKFLNTESNDGGTRLNQRFPRTPEEAMTDPWFDNGRVVSTAMGPQLKQPQFSYFKADLTAAYTSKMSDYTRSFCFLNLDRNDVPAAIILADDMTTSHENFQKYWQINTLNPPEIKEKQWRLYNQRNGKTGNTFVEMVKPGYNERKIEVFSGQEANSSFGYQYQVPSQVQPEVSGHRIMVTPSQPSKRDRFLTVLQMTADDTPPLPVTTLETPQSDVVILADRVVSISNHSDLIRDSFAIEIPGSGNFQILLADLKPGYWNVQSDSGEIKFNVQVKAGENTIYFLAPAGRYQVQPGRLYGVKLLGEE</sequence>
<feature type="domain" description="Heparinase II C-terminal" evidence="2">
    <location>
        <begin position="832"/>
        <end position="908"/>
    </location>
</feature>
<dbReference type="InterPro" id="IPR008929">
    <property type="entry name" value="Chondroitin_lyas"/>
</dbReference>